<evidence type="ECO:0000256" key="1">
    <source>
        <dbReference type="SAM" id="MobiDB-lite"/>
    </source>
</evidence>
<feature type="compositionally biased region" description="Polar residues" evidence="1">
    <location>
        <begin position="20"/>
        <end position="39"/>
    </location>
</feature>
<dbReference type="Proteomes" id="UP001241472">
    <property type="component" value="Unassembled WGS sequence"/>
</dbReference>
<reference evidence="2 3" key="1">
    <citation type="submission" date="2023-07" db="EMBL/GenBank/DDBJ databases">
        <title>Sorghum-associated microbial communities from plants grown in Nebraska, USA.</title>
        <authorList>
            <person name="Schachtman D."/>
        </authorList>
    </citation>
    <scope>NUCLEOTIDE SEQUENCE [LARGE SCALE GENOMIC DNA]</scope>
    <source>
        <strain evidence="2 3">DS1307</strain>
    </source>
</reference>
<protein>
    <submittedName>
        <fullName evidence="2">Uncharacterized protein</fullName>
    </submittedName>
</protein>
<keyword evidence="3" id="KW-1185">Reference proteome</keyword>
<comment type="caution">
    <text evidence="2">The sequence shown here is derived from an EMBL/GenBank/DDBJ whole genome shotgun (WGS) entry which is preliminary data.</text>
</comment>
<organism evidence="2 3">
    <name type="scientific">Neorhizobium huautlense</name>
    <dbReference type="NCBI Taxonomy" id="67774"/>
    <lineage>
        <taxon>Bacteria</taxon>
        <taxon>Pseudomonadati</taxon>
        <taxon>Pseudomonadota</taxon>
        <taxon>Alphaproteobacteria</taxon>
        <taxon>Hyphomicrobiales</taxon>
        <taxon>Rhizobiaceae</taxon>
        <taxon>Rhizobium/Agrobacterium group</taxon>
        <taxon>Neorhizobium</taxon>
    </lineage>
</organism>
<evidence type="ECO:0000313" key="3">
    <source>
        <dbReference type="Proteomes" id="UP001241472"/>
    </source>
</evidence>
<sequence length="520" mass="58827">MNLPIRSKTTDGQYLIGPNGETNVPGTTRLDTSTMPSNDTDARPLVRTFDVFDTLIARRCIEPSTIFVMVEKRSGLKGFSKARRQAELNVIKDTHDLDLIYAELAKLLDTDPLQLAALKAMELDIERENLIPIQENMTRVRHGDVLVSDMYLGHATIREFVKRAGLVQKVGLVVTNDGKKTGRIWPAILQNLRISEHLGDNAHSDVKMPEQFEIPSRHTRLSDPSKVENVLLQLGLRQLAELCRETRLRTWSENADLRFIQIIQANLNFPMMLMASIDLAHLVRKLKRKTVLFSSRDCDMWIPLFEEVARRMGVACDARYFYTSRQAKMAPSESYVDYARSLFTDDALIVDICGTGWSIAHMADRLGISRLPVYLLHKLPSAKSYEAMSKTPDSCQFFSLIGPAEQGVFNTLLEMCNYSDHGMVCDVRTIDDSAIPVFADDLRNEQEMAAVKAQMDTFHLAVSLMEHYDLNQILQLDKSSIVTVGSALYANLSQHQHLRHIYGKSHVEEETRVRGTIGCR</sequence>
<gene>
    <name evidence="2" type="ORF">J2T09_002525</name>
</gene>
<dbReference type="EMBL" id="JAUSRF010000007">
    <property type="protein sequence ID" value="MDP9837768.1"/>
    <property type="molecule type" value="Genomic_DNA"/>
</dbReference>
<dbReference type="RefSeq" id="WP_306834805.1">
    <property type="nucleotide sequence ID" value="NZ_JAUSRF010000007.1"/>
</dbReference>
<evidence type="ECO:0000313" key="2">
    <source>
        <dbReference type="EMBL" id="MDP9837768.1"/>
    </source>
</evidence>
<accession>A0ABT9PUG9</accession>
<feature type="region of interest" description="Disordered" evidence="1">
    <location>
        <begin position="1"/>
        <end position="39"/>
    </location>
</feature>
<name>A0ABT9PUG9_9HYPH</name>
<proteinExistence type="predicted"/>